<evidence type="ECO:0000313" key="4">
    <source>
        <dbReference type="Proteomes" id="UP000190539"/>
    </source>
</evidence>
<evidence type="ECO:0008006" key="5">
    <source>
        <dbReference type="Google" id="ProtNLM"/>
    </source>
</evidence>
<dbReference type="Pfam" id="PF19608">
    <property type="entry name" value="DUF6113"/>
    <property type="match status" value="1"/>
</dbReference>
<protein>
    <recommendedName>
        <fullName evidence="5">Integral membrane protein</fullName>
    </recommendedName>
</protein>
<dbReference type="AlphaFoldDB" id="A0A1V4AD87"/>
<keyword evidence="2" id="KW-0472">Membrane</keyword>
<name>A0A1V4AD87_9ACTN</name>
<sequence>MRPTNSGDAPGGTPTTGGYLTEPPRPGRIAVYVLLLVVGAVTAVAGALVHAAWFPGGVLLALLAAAGVFYGGSCAMSAKAGAVVPAVGWLVTVFWLTSTRPEGDFVFGAGVLSYVFLLGGILVAVICATLARTAQPGGTAARLGK</sequence>
<feature type="transmembrane region" description="Helical" evidence="2">
    <location>
        <begin position="105"/>
        <end position="131"/>
    </location>
</feature>
<keyword evidence="4" id="KW-1185">Reference proteome</keyword>
<comment type="caution">
    <text evidence="3">The sequence shown here is derived from an EMBL/GenBank/DDBJ whole genome shotgun (WGS) entry which is preliminary data.</text>
</comment>
<dbReference type="InterPro" id="IPR046095">
    <property type="entry name" value="DUF6113"/>
</dbReference>
<feature type="compositionally biased region" description="Low complexity" evidence="1">
    <location>
        <begin position="11"/>
        <end position="22"/>
    </location>
</feature>
<evidence type="ECO:0000256" key="2">
    <source>
        <dbReference type="SAM" id="Phobius"/>
    </source>
</evidence>
<keyword evidence="2" id="KW-1133">Transmembrane helix</keyword>
<feature type="transmembrane region" description="Helical" evidence="2">
    <location>
        <begin position="29"/>
        <end position="48"/>
    </location>
</feature>
<organism evidence="3 4">
    <name type="scientific">Streptomyces tsukubensis</name>
    <dbReference type="NCBI Taxonomy" id="83656"/>
    <lineage>
        <taxon>Bacteria</taxon>
        <taxon>Bacillati</taxon>
        <taxon>Actinomycetota</taxon>
        <taxon>Actinomycetes</taxon>
        <taxon>Kitasatosporales</taxon>
        <taxon>Streptomycetaceae</taxon>
        <taxon>Streptomyces</taxon>
    </lineage>
</organism>
<evidence type="ECO:0000256" key="1">
    <source>
        <dbReference type="SAM" id="MobiDB-lite"/>
    </source>
</evidence>
<gene>
    <name evidence="3" type="ORF">B1H18_08190</name>
</gene>
<dbReference type="Proteomes" id="UP000190539">
    <property type="component" value="Unassembled WGS sequence"/>
</dbReference>
<accession>A0A1V4AD87</accession>
<dbReference type="STRING" id="83656.B1H18_08190"/>
<reference evidence="3 4" key="1">
    <citation type="submission" date="2017-02" db="EMBL/GenBank/DDBJ databases">
        <title>Draft Genome Sequence of Streptomyces tsukubaensis F601, a Producer of the immunosuppressant tacrolimus FK506.</title>
        <authorList>
            <person name="Zong G."/>
            <person name="Zhong C."/>
            <person name="Fu J."/>
            <person name="Qin R."/>
            <person name="Cao G."/>
        </authorList>
    </citation>
    <scope>NUCLEOTIDE SEQUENCE [LARGE SCALE GENOMIC DNA]</scope>
    <source>
        <strain evidence="3 4">F601</strain>
    </source>
</reference>
<feature type="region of interest" description="Disordered" evidence="1">
    <location>
        <begin position="1"/>
        <end position="22"/>
    </location>
</feature>
<keyword evidence="2" id="KW-0812">Transmembrane</keyword>
<dbReference type="EMBL" id="MVFC01000004">
    <property type="protein sequence ID" value="OON81482.1"/>
    <property type="molecule type" value="Genomic_DNA"/>
</dbReference>
<feature type="transmembrane region" description="Helical" evidence="2">
    <location>
        <begin position="80"/>
        <end position="99"/>
    </location>
</feature>
<feature type="transmembrane region" description="Helical" evidence="2">
    <location>
        <begin position="54"/>
        <end position="73"/>
    </location>
</feature>
<evidence type="ECO:0000313" key="3">
    <source>
        <dbReference type="EMBL" id="OON81482.1"/>
    </source>
</evidence>
<proteinExistence type="predicted"/>